<dbReference type="Proteomes" id="UP000238762">
    <property type="component" value="Unassembled WGS sequence"/>
</dbReference>
<evidence type="ECO:0000313" key="4">
    <source>
        <dbReference type="EMBL" id="PSB01580.1"/>
    </source>
</evidence>
<accession>A0A2T1BZX8</accession>
<dbReference type="PANTHER" id="PTHR35807">
    <property type="entry name" value="TRANSCRIPTIONAL REGULATOR REDD-RELATED"/>
    <property type="match status" value="1"/>
</dbReference>
<dbReference type="InterPro" id="IPR005158">
    <property type="entry name" value="BTAD"/>
</dbReference>
<dbReference type="AlphaFoldDB" id="A0A2T1BZX8"/>
<dbReference type="EMBL" id="PVWJ01000099">
    <property type="protein sequence ID" value="PSB01580.1"/>
    <property type="molecule type" value="Genomic_DNA"/>
</dbReference>
<sequence length="265" mass="31208">MKILHIKLLGAFELRIKGELVTNFPYEKVKALLGYLAAEPNRTHHRDELANMFWSDKTGELARVNLRKALSHIRELLHEKQNSTYYLITTRQTVQFNCPTLQSVDLWDFKEKIDNFRKEQYLTNKISYKSISNLEKALSLYQGQFLTSLRVDDSDVFDEWLRVKSQYIHQQAVDACTILLTYYQNQLQRERAFEYAQKLLELEPWNELAHECFMKVLAQTKQRNAALSHYQRYEQLLERHLGAKPEGNITQLYENILAGTFAMPA</sequence>
<evidence type="ECO:0000256" key="1">
    <source>
        <dbReference type="ARBA" id="ARBA00023015"/>
    </source>
</evidence>
<evidence type="ECO:0000259" key="3">
    <source>
        <dbReference type="SMART" id="SM01043"/>
    </source>
</evidence>
<gene>
    <name evidence="4" type="ORF">C7B64_17580</name>
</gene>
<keyword evidence="5" id="KW-1185">Reference proteome</keyword>
<comment type="caution">
    <text evidence="4">The sequence shown here is derived from an EMBL/GenBank/DDBJ whole genome shotgun (WGS) entry which is preliminary data.</text>
</comment>
<proteinExistence type="predicted"/>
<dbReference type="Pfam" id="PF03704">
    <property type="entry name" value="BTAD"/>
    <property type="match status" value="1"/>
</dbReference>
<reference evidence="4 5" key="1">
    <citation type="submission" date="2018-02" db="EMBL/GenBank/DDBJ databases">
        <authorList>
            <person name="Cohen D.B."/>
            <person name="Kent A.D."/>
        </authorList>
    </citation>
    <scope>NUCLEOTIDE SEQUENCE [LARGE SCALE GENOMIC DNA]</scope>
    <source>
        <strain evidence="4 5">CCAP 1448/3</strain>
    </source>
</reference>
<reference evidence="4 5" key="2">
    <citation type="submission" date="2018-03" db="EMBL/GenBank/DDBJ databases">
        <title>The ancient ancestry and fast evolution of plastids.</title>
        <authorList>
            <person name="Moore K.R."/>
            <person name="Magnabosco C."/>
            <person name="Momper L."/>
            <person name="Gold D.A."/>
            <person name="Bosak T."/>
            <person name="Fournier G.P."/>
        </authorList>
    </citation>
    <scope>NUCLEOTIDE SEQUENCE [LARGE SCALE GENOMIC DNA]</scope>
    <source>
        <strain evidence="4 5">CCAP 1448/3</strain>
    </source>
</reference>
<dbReference type="GO" id="GO:0006355">
    <property type="term" value="P:regulation of DNA-templated transcription"/>
    <property type="evidence" value="ECO:0007669"/>
    <property type="project" value="InterPro"/>
</dbReference>
<dbReference type="Gene3D" id="1.25.40.10">
    <property type="entry name" value="Tetratricopeptide repeat domain"/>
    <property type="match status" value="1"/>
</dbReference>
<keyword evidence="1" id="KW-0805">Transcription regulation</keyword>
<dbReference type="OrthoDB" id="9816555at2"/>
<dbReference type="InterPro" id="IPR011990">
    <property type="entry name" value="TPR-like_helical_dom_sf"/>
</dbReference>
<dbReference type="InterPro" id="IPR051677">
    <property type="entry name" value="AfsR-DnrI-RedD_regulator"/>
</dbReference>
<evidence type="ECO:0000313" key="5">
    <source>
        <dbReference type="Proteomes" id="UP000238762"/>
    </source>
</evidence>
<dbReference type="PANTHER" id="PTHR35807:SF1">
    <property type="entry name" value="TRANSCRIPTIONAL REGULATOR REDD"/>
    <property type="match status" value="1"/>
</dbReference>
<evidence type="ECO:0000256" key="2">
    <source>
        <dbReference type="ARBA" id="ARBA00023163"/>
    </source>
</evidence>
<keyword evidence="2" id="KW-0804">Transcription</keyword>
<feature type="domain" description="Bacterial transcriptional activator" evidence="3">
    <location>
        <begin position="134"/>
        <end position="257"/>
    </location>
</feature>
<dbReference type="RefSeq" id="WP_106289955.1">
    <property type="nucleotide sequence ID" value="NZ_CAWNTC010000129.1"/>
</dbReference>
<dbReference type="SMART" id="SM01043">
    <property type="entry name" value="BTAD"/>
    <property type="match status" value="1"/>
</dbReference>
<protein>
    <recommendedName>
        <fullName evidence="3">Bacterial transcriptional activator domain-containing protein</fullName>
    </recommendedName>
</protein>
<dbReference type="SUPFAM" id="SSF46894">
    <property type="entry name" value="C-terminal effector domain of the bipartite response regulators"/>
    <property type="match status" value="1"/>
</dbReference>
<name>A0A2T1BZX8_9CYAN</name>
<dbReference type="Gene3D" id="1.10.10.10">
    <property type="entry name" value="Winged helix-like DNA-binding domain superfamily/Winged helix DNA-binding domain"/>
    <property type="match status" value="1"/>
</dbReference>
<dbReference type="InterPro" id="IPR036388">
    <property type="entry name" value="WH-like_DNA-bd_sf"/>
</dbReference>
<dbReference type="InterPro" id="IPR016032">
    <property type="entry name" value="Sig_transdc_resp-reg_C-effctor"/>
</dbReference>
<organism evidence="4 5">
    <name type="scientific">Merismopedia glauca CCAP 1448/3</name>
    <dbReference type="NCBI Taxonomy" id="1296344"/>
    <lineage>
        <taxon>Bacteria</taxon>
        <taxon>Bacillati</taxon>
        <taxon>Cyanobacteriota</taxon>
        <taxon>Cyanophyceae</taxon>
        <taxon>Synechococcales</taxon>
        <taxon>Merismopediaceae</taxon>
        <taxon>Merismopedia</taxon>
    </lineage>
</organism>
<dbReference type="GO" id="GO:0003677">
    <property type="term" value="F:DNA binding"/>
    <property type="evidence" value="ECO:0007669"/>
    <property type="project" value="InterPro"/>
</dbReference>
<dbReference type="SUPFAM" id="SSF48452">
    <property type="entry name" value="TPR-like"/>
    <property type="match status" value="1"/>
</dbReference>